<feature type="compositionally biased region" description="Basic and acidic residues" evidence="1">
    <location>
        <begin position="4265"/>
        <end position="4274"/>
    </location>
</feature>
<feature type="region of interest" description="Disordered" evidence="1">
    <location>
        <begin position="2895"/>
        <end position="2948"/>
    </location>
</feature>
<feature type="region of interest" description="Disordered" evidence="1">
    <location>
        <begin position="685"/>
        <end position="769"/>
    </location>
</feature>
<feature type="compositionally biased region" description="Basic and acidic residues" evidence="1">
    <location>
        <begin position="266"/>
        <end position="287"/>
    </location>
</feature>
<feature type="region of interest" description="Disordered" evidence="1">
    <location>
        <begin position="1855"/>
        <end position="1874"/>
    </location>
</feature>
<feature type="compositionally biased region" description="Basic and acidic residues" evidence="1">
    <location>
        <begin position="3993"/>
        <end position="4020"/>
    </location>
</feature>
<feature type="compositionally biased region" description="Acidic residues" evidence="1">
    <location>
        <begin position="373"/>
        <end position="389"/>
    </location>
</feature>
<feature type="compositionally biased region" description="Polar residues" evidence="1">
    <location>
        <begin position="222"/>
        <end position="232"/>
    </location>
</feature>
<feature type="region of interest" description="Disordered" evidence="1">
    <location>
        <begin position="478"/>
        <end position="558"/>
    </location>
</feature>
<feature type="compositionally biased region" description="Basic and acidic residues" evidence="1">
    <location>
        <begin position="150"/>
        <end position="164"/>
    </location>
</feature>
<feature type="region of interest" description="Disordered" evidence="1">
    <location>
        <begin position="790"/>
        <end position="811"/>
    </location>
</feature>
<feature type="compositionally biased region" description="Polar residues" evidence="1">
    <location>
        <begin position="2777"/>
        <end position="2793"/>
    </location>
</feature>
<feature type="compositionally biased region" description="Basic and acidic residues" evidence="1">
    <location>
        <begin position="3919"/>
        <end position="3933"/>
    </location>
</feature>
<accession>A0A2Z7BLU7</accession>
<feature type="region of interest" description="Disordered" evidence="1">
    <location>
        <begin position="150"/>
        <end position="405"/>
    </location>
</feature>
<feature type="compositionally biased region" description="Polar residues" evidence="1">
    <location>
        <begin position="957"/>
        <end position="967"/>
    </location>
</feature>
<feature type="region of interest" description="Disordered" evidence="1">
    <location>
        <begin position="3067"/>
        <end position="3174"/>
    </location>
</feature>
<feature type="compositionally biased region" description="Low complexity" evidence="1">
    <location>
        <begin position="3740"/>
        <end position="3751"/>
    </location>
</feature>
<feature type="compositionally biased region" description="Basic and acidic residues" evidence="1">
    <location>
        <begin position="2721"/>
        <end position="2748"/>
    </location>
</feature>
<feature type="compositionally biased region" description="Basic and acidic residues" evidence="1">
    <location>
        <begin position="355"/>
        <end position="372"/>
    </location>
</feature>
<feature type="compositionally biased region" description="Basic and acidic residues" evidence="1">
    <location>
        <begin position="968"/>
        <end position="983"/>
    </location>
</feature>
<feature type="compositionally biased region" description="Basic and acidic residues" evidence="1">
    <location>
        <begin position="3953"/>
        <end position="3985"/>
    </location>
</feature>
<feature type="compositionally biased region" description="Acidic residues" evidence="1">
    <location>
        <begin position="1740"/>
        <end position="1762"/>
    </location>
</feature>
<feature type="compositionally biased region" description="Basic and acidic residues" evidence="1">
    <location>
        <begin position="531"/>
        <end position="545"/>
    </location>
</feature>
<feature type="compositionally biased region" description="Basic and acidic residues" evidence="1">
    <location>
        <begin position="911"/>
        <end position="927"/>
    </location>
</feature>
<feature type="compositionally biased region" description="Acidic residues" evidence="1">
    <location>
        <begin position="3874"/>
        <end position="3884"/>
    </location>
</feature>
<feature type="region of interest" description="Disordered" evidence="1">
    <location>
        <begin position="1230"/>
        <end position="1259"/>
    </location>
</feature>
<feature type="compositionally biased region" description="Basic and acidic residues" evidence="1">
    <location>
        <begin position="510"/>
        <end position="523"/>
    </location>
</feature>
<feature type="compositionally biased region" description="Basic and acidic residues" evidence="1">
    <location>
        <begin position="233"/>
        <end position="246"/>
    </location>
</feature>
<feature type="region of interest" description="Disordered" evidence="1">
    <location>
        <begin position="2707"/>
        <end position="2753"/>
    </location>
</feature>
<name>A0A2Z7BLU7_9LAMI</name>
<feature type="region of interest" description="Disordered" evidence="1">
    <location>
        <begin position="4194"/>
        <end position="4306"/>
    </location>
</feature>
<protein>
    <submittedName>
        <fullName evidence="2">Uncharacterized protein</fullName>
    </submittedName>
</protein>
<feature type="region of interest" description="Disordered" evidence="1">
    <location>
        <begin position="1334"/>
        <end position="1389"/>
    </location>
</feature>
<feature type="region of interest" description="Disordered" evidence="1">
    <location>
        <begin position="1276"/>
        <end position="1315"/>
    </location>
</feature>
<feature type="region of interest" description="Disordered" evidence="1">
    <location>
        <begin position="2266"/>
        <end position="2290"/>
    </location>
</feature>
<feature type="compositionally biased region" description="Basic and acidic residues" evidence="1">
    <location>
        <begin position="3111"/>
        <end position="3132"/>
    </location>
</feature>
<feature type="compositionally biased region" description="Basic and acidic residues" evidence="1">
    <location>
        <begin position="1371"/>
        <end position="1385"/>
    </location>
</feature>
<feature type="compositionally biased region" description="Basic and acidic residues" evidence="1">
    <location>
        <begin position="4332"/>
        <end position="4353"/>
    </location>
</feature>
<feature type="compositionally biased region" description="Basic and acidic residues" evidence="1">
    <location>
        <begin position="3312"/>
        <end position="3323"/>
    </location>
</feature>
<feature type="compositionally biased region" description="Basic and acidic residues" evidence="1">
    <location>
        <begin position="1342"/>
        <end position="1355"/>
    </location>
</feature>
<feature type="region of interest" description="Disordered" evidence="1">
    <location>
        <begin position="3705"/>
        <end position="3755"/>
    </location>
</feature>
<feature type="region of interest" description="Disordered" evidence="1">
    <location>
        <begin position="1076"/>
        <end position="1126"/>
    </location>
</feature>
<evidence type="ECO:0000256" key="1">
    <source>
        <dbReference type="SAM" id="MobiDB-lite"/>
    </source>
</evidence>
<feature type="region of interest" description="Disordered" evidence="1">
    <location>
        <begin position="2777"/>
        <end position="2807"/>
    </location>
</feature>
<feature type="region of interest" description="Disordered" evidence="1">
    <location>
        <begin position="4325"/>
        <end position="4356"/>
    </location>
</feature>
<feature type="compositionally biased region" description="Basic and acidic residues" evidence="1">
    <location>
        <begin position="298"/>
        <end position="319"/>
    </location>
</feature>
<feature type="compositionally biased region" description="Polar residues" evidence="1">
    <location>
        <begin position="1276"/>
        <end position="1294"/>
    </location>
</feature>
<feature type="region of interest" description="Disordered" evidence="1">
    <location>
        <begin position="3215"/>
        <end position="3281"/>
    </location>
</feature>
<sequence>MAAGVHIQEPVLDTLRREDEIEKLMDQGSNITLVKIAVEGIIGGSHRPIEPPDTLETDFEVKGNEVSTPTTEGEKFLNSPSAAEVYFEEKNNLVPDACQVTENAGETATVHETDASDVGEANLGAQESALEVEATREVGDDESMHVHEAGLPEIKEDVKPEDTKTCVTVDDTEATSSVEEKNSTSTSQEIPGENMEQITFDGNQEAPEKVSTVVSNKEKEQNSGIEANNSQIKTDEKLEKEDEKPESTLVPEGQIKDEESMVNESFETKNERETVIQKSEEVTEKGVEYSPVAASEAEDIKAANSDHDTKTSALEKEIPTENPLEVEVDKSENETPEEQVEDVSTLSSMTGEDDSLTKDETHSEKETEKPCFADDETNPADNATAEDEELSRSDLFEDKEDTESTVPVEAQIIEKHVESLSAAPDYNKACDLLANDTEDTKASTSDHDVEISALQNQTKTENPQQIVPDVTEPCGVVDTKKEALELQDVSTTESNDDLEENSTIEEDESEKPLLREEPTRDVGGDESTYTHQEKNEGEDQGRAELFENPNSGESMSLVEDKTKLKHVESPQVDAEDSKTHVLDQGAETTGLILATEEVSSDGEPAVKYEVKTEDDKKVDQLFDIEKNPESDVELEAAVETPIESLQETLPPTVPQGFDKAEEKTVNRILMEKEIPNVQHDVSAIVLNDDHEETSVTGEDDSQMKDEENLGEEIKTDASDDESTKKLEDKIEGEEQMRAESLEEKEETESTLLKEEETAAQPLDSPQVDVEDIKFYVPDEGKETTGLIEEYEGVAKDHEPEVERNEDEDQTKVELCDTENITDIALLLESAHMEKSLEYSKEALPTLIPQCFPDENIEENATTTFPKENIEDDSLLDGSQIQCKECPEEESEITSMIEVSTKNNGANLVNVHEDSSEHENIRKHDFGDSKITSQEEEAQNETPANSSDIVAEDIIASDSCQEAETTSSEEVRTSNEEEAVREQIEDVSTTVPNDGSGENSVTGKNDLPSVTEASTTDSSGDDSANKCENKVEGEEQTGAELFEGKKDMESKLLKEEETMVRPVEFPQVDTEDIKTYISDEGSETTGIVEASQGDVDNDVSQVKNDDKTEDNDKNEDGLSVNEKNPERGELLEAAQTNKPIEFLQETLPSTVPLRFLDDNTEVKRVDALQKDEDVQNVTATVPKEKIEENSFIQMDGSQIQHEENLEKEHEIPSVIEASTKHANDDELIVREDNIEHEDQRKVKFESEKDTEIHLQEDDAKTHIKSLEGAAEDIIASDSYQGIETTESQEEQTLNENEIMHEDTEVERLDAGDTKKETPKALDVSTFVLKDDYEGNSAIGVDNSETKNEDNLGKECENPPSIEASRTDVSVDESTKTCEDKIEGEEQTRDEDTECTLLKEVERAAQPFESPLVDVKGIKTYVSDQGTETKGLVEVFEEVHNDNQPDDRCTTITEDGDQRENEFCGIEKIPDSTLLLEVAETEKLFESLKDANPTSVPRGFLDDNTEEKIIYATAKDEESHEIQKVTTIVSNENIEDDSLIQVDGSQPIIEALTRNVTDDNSINVHGDSSDHEDPRKDELVETKEDTTTTLQKEEAQVETPVKSLQIAVEDYIESDSCQETETMSFQGERTLNEEEIDVSTIVLNDDTETNSVTGENDLQQSVVEASTLDASGDASTNKCEDTVEGEEHTGAELFVDKKDTESTLLKEEEILVKKLVESSNVDTEKVRASVSDEGAEITGVEEAFEEDADDDDESAVEYEVTTEDNDQKQDKLCVNAKNPESGVLLEAAQVEKPIESLQETLPSTVPDKTENVAKADSNEKIQGNSLNQADGSQIQHEDYLKEGIELPSDIEVLTKHADDGDELRSTHDDNIEHKDHTKFELLENKKDAEIHLQKDEVPETPANSLQVAGEDVIPTDSHHETEATSPADTLLNENEIFCEQTEVERLDTADLDKEIPESQNFATVLSSENMKESSLVLEYGSELKHDEHFEKESKAPPLSEPLIMEANYEVPEINHQDKIEDEKLEKDIEDEHLDKDIMFENDTHAEIGFIKEEEPVKELHEPEKKDFDKIKALAYEGTEPTSSIQERDLTEVSQESVSDPSEDKILAKPQEIQDFRPDGSQMKHEELYEKECKMLSTAETSFLYSSSNETVTVDVESIENDNLNKVDKFEDEKHIINDQMPVEQPQESSRRDMEEVKTFVSLERVETSSIKEQSLTEMSPEIMGDKLEEKILDKVGTTWEFPNFVSDENGEDISLKLVDEQQIIHKELLEKESEPSPLSETSLQKSNSNQDNIEDELLNRVDKFESEKHADISLIKEEAPQEKLNESSLKKELEEIKEFDLSEHTESSSTGDRNLSAIRQENVGLFISPHEMDLMNVLQLPQDSTTNALQIKHEELLERESETPPLLLLHSSDGNLAVTHTGKIEDEVLEKADKCECMESGEAAFLNEEALAEKLTGSPKALEGIKESFTGDRTEITNSTEAQNLNIISRETVDDQVVEKVFDVAGEASDFTTIIPDTDTERNLLVEVDASQMKHEEHLEKESETPSLLSLTTSTEEPTIAHEDKIMEHAEIILSNEEALEDSSKEENESIKASVLCEDTETSPIEQERLIAKSHEIVGDQAEETIIDRAQNAPDLTAIASDKNAEENSSIHLDGSQIKHDDPLEMESDAPSMSMLGTTTEESILQGHITDEQDLGEVDFEPEKDAEATLLKESAPAENVTESAKDEPEDTKVLQSFEDKEISSIEERSQKPNQQEIVVDQTQENILDSATTAQDFKQTVSHENAEENSLIQVDESQVKHETVSDQTQENVLDTAPMDQARNFCNLNFTPAISRDDTEEKSLIQVDEVEMKHDELEKESETPSLLIVDTSNDKSRIIYEDVTEDDNLKKFNDFEREKHEEVTSTEEETQVTKVNQSSKEDLEDIEALGSGEDSETTSFEETWSLRENPRETLSYQQEEKVLDIAPEAHNFIEVVSNENVERDSMIQKDGSPMGLEELSEKEGETPSLSAALITNSTSEDSIVIHENKIENEGTTEVDIFEYEKPVDGKILDAAPEAPESIIIVLDVNNEEESSNQVNKSQTKHKELLKNEASPDTSREDSITISDDIVEDENPEKGDKLECEKQTELPLTKEEEPVQSLNNPLEDIAIGSCLDTGTASSMEDRSLQANPPEVMGDRMEDNIIDTTPEPQNFTALVSEENNKENLSLDVDESQIKHEELLENKSEKPSLPILKTSKEESSFISDSQTENEDVKRGEEPEQLDDPIEERSLTENPQGNLTDDKVLDVVPEALELKTIESDENIEENSIVLEAGSQTKHEERPEKESEIPSFAETPILNAKNVEPTLFLDEKIEDEDQAKVNKSECEKHAEITELPDLAPIVPDDNNDDNPSIQVEGSQMKHGELLQKEGKVPSLLETSLLNTHKEELEIIHNDVIEDDALKNVDEFESQKCSEVNKLKEEAQVEDSIAYKDIKAYVSHQDIDTSDLEEQILTPNPQDISEENSIDTEDTEEKITENLPVSDVKESLIQIDESETKHEEILEKEPYLAKTSTVEANEKSTAIHEDMIVEESGKIIENALLNEGSPAYESVESLQVDSEDIKTFVSCQKTDTACSNLNADPQENAGDQADEKTNSAGTRQTNLRALNFAKLVSNENEVLSSMTPQDGLVIEHEEISMMAANEEPINIHGDTIEGEDLKNFDTSKCLQQTENTLSKEEAHEDEPLDSLQVTSEPIKASVSCQDRDPTSSSEEQISTTTPRIVGDEVEDKVTDTAKTWGETSEISGSTLVFQEDETNRIGDDIINSVKVKDEETLHRDAESDEICSSDKVQAKEERKEIISETKIDEEADKDDTWIKLPEDEIDKTYIEVKETDLSSHAEDTSEIPQDDGGEDIPKGNENSTAKNEFLEDGCSNGSTKSTAPIGNADVEHIDKDIKEEKVITETGAASGASPITGVQYGSEKNESEDSRSKETETSLAPEGREYQGQHSKLHESPSPPLSHVKDSEWEMVRKRGTENLQRGDDSKDLDEGSAVISNERNLPRVNSNENIEVEVTAGEKEASAIQQDPVSEFVVKEIQEQPGKIVEAFPEEKGIKSKQGELKYDDSDYFKINSSTMETDKVVPSDILCCSSSDAGQKAVGQEAQIALQEKERKPGKGKAIEVVPEEKGIYTEEDEIKEHGSCIVALGKVTTIKALQCSTTDAGLRATDEETPEQHGLDEASLKDVEEGPASATDKLTVLKVDQIDNANFDSSVGSNNIPVPHHGDPSESSQTEGEQKTSEPEKGVNCGSEETTKPMKTSESTEMDKSSLLGLLQEPMKQVSEGLDHLIDKKQPTFQEEELQAEKKSEVEHIEEKTGEDKDGGESLVVVDRADKEVKVAHKKSHGILSGVGSKVKHSISKVKKAITGKSSHPKSASPKYTEKI</sequence>
<feature type="region of interest" description="Disordered" evidence="1">
    <location>
        <begin position="3368"/>
        <end position="3390"/>
    </location>
</feature>
<feature type="compositionally biased region" description="Basic and acidic residues" evidence="1">
    <location>
        <begin position="1296"/>
        <end position="1315"/>
    </location>
</feature>
<feature type="region of interest" description="Disordered" evidence="1">
    <location>
        <begin position="911"/>
        <end position="1048"/>
    </location>
</feature>
<dbReference type="EMBL" id="KV006337">
    <property type="protein sequence ID" value="KZV32936.1"/>
    <property type="molecule type" value="Genomic_DNA"/>
</dbReference>
<feature type="region of interest" description="Disordered" evidence="1">
    <location>
        <begin position="3805"/>
        <end position="4033"/>
    </location>
</feature>
<feature type="region of interest" description="Disordered" evidence="1">
    <location>
        <begin position="565"/>
        <end position="584"/>
    </location>
</feature>
<feature type="compositionally biased region" description="Basic and acidic residues" evidence="1">
    <location>
        <begin position="4197"/>
        <end position="4217"/>
    </location>
</feature>
<feature type="compositionally biased region" description="Acidic residues" evidence="1">
    <location>
        <begin position="494"/>
        <end position="509"/>
    </location>
</feature>
<feature type="compositionally biased region" description="Basic and acidic residues" evidence="1">
    <location>
        <begin position="1565"/>
        <end position="1593"/>
    </location>
</feature>
<feature type="compositionally biased region" description="Basic residues" evidence="1">
    <location>
        <begin position="4383"/>
        <end position="4395"/>
    </location>
</feature>
<proteinExistence type="predicted"/>
<feature type="compositionally biased region" description="Basic and acidic residues" evidence="1">
    <location>
        <begin position="2099"/>
        <end position="2120"/>
    </location>
</feature>
<feature type="compositionally biased region" description="Polar residues" evidence="1">
    <location>
        <begin position="985"/>
        <end position="1002"/>
    </location>
</feature>
<feature type="region of interest" description="Disordered" evidence="1">
    <location>
        <begin position="2641"/>
        <end position="2670"/>
    </location>
</feature>
<gene>
    <name evidence="2" type="ORF">F511_01447</name>
</gene>
<reference evidence="2 3" key="1">
    <citation type="journal article" date="2015" name="Proc. Natl. Acad. Sci. U.S.A.">
        <title>The resurrection genome of Boea hygrometrica: A blueprint for survival of dehydration.</title>
        <authorList>
            <person name="Xiao L."/>
            <person name="Yang G."/>
            <person name="Zhang L."/>
            <person name="Yang X."/>
            <person name="Zhao S."/>
            <person name="Ji Z."/>
            <person name="Zhou Q."/>
            <person name="Hu M."/>
            <person name="Wang Y."/>
            <person name="Chen M."/>
            <person name="Xu Y."/>
            <person name="Jin H."/>
            <person name="Xiao X."/>
            <person name="Hu G."/>
            <person name="Bao F."/>
            <person name="Hu Y."/>
            <person name="Wan P."/>
            <person name="Li L."/>
            <person name="Deng X."/>
            <person name="Kuang T."/>
            <person name="Xiang C."/>
            <person name="Zhu J.K."/>
            <person name="Oliver M.J."/>
            <person name="He Y."/>
        </authorList>
    </citation>
    <scope>NUCLEOTIDE SEQUENCE [LARGE SCALE GENOMIC DNA]</scope>
    <source>
        <strain evidence="3">cv. XS01</strain>
    </source>
</reference>
<feature type="region of interest" description="Disordered" evidence="1">
    <location>
        <begin position="3480"/>
        <end position="3507"/>
    </location>
</feature>
<feature type="compositionally biased region" description="Basic and acidic residues" evidence="1">
    <location>
        <begin position="701"/>
        <end position="741"/>
    </location>
</feature>
<feature type="compositionally biased region" description="Basic and acidic residues" evidence="1">
    <location>
        <begin position="792"/>
        <end position="802"/>
    </location>
</feature>
<feature type="region of interest" description="Disordered" evidence="1">
    <location>
        <begin position="3612"/>
        <end position="3632"/>
    </location>
</feature>
<feature type="compositionally biased region" description="Polar residues" evidence="1">
    <location>
        <begin position="3905"/>
        <end position="3914"/>
    </location>
</feature>
<feature type="compositionally biased region" description="Acidic residues" evidence="1">
    <location>
        <begin position="3494"/>
        <end position="3506"/>
    </location>
</feature>
<feature type="compositionally biased region" description="Basic and acidic residues" evidence="1">
    <location>
        <begin position="1022"/>
        <end position="1032"/>
    </location>
</feature>
<evidence type="ECO:0000313" key="3">
    <source>
        <dbReference type="Proteomes" id="UP000250235"/>
    </source>
</evidence>
<organism evidence="2 3">
    <name type="scientific">Dorcoceras hygrometricum</name>
    <dbReference type="NCBI Taxonomy" id="472368"/>
    <lineage>
        <taxon>Eukaryota</taxon>
        <taxon>Viridiplantae</taxon>
        <taxon>Streptophyta</taxon>
        <taxon>Embryophyta</taxon>
        <taxon>Tracheophyta</taxon>
        <taxon>Spermatophyta</taxon>
        <taxon>Magnoliopsida</taxon>
        <taxon>eudicotyledons</taxon>
        <taxon>Gunneridae</taxon>
        <taxon>Pentapetalae</taxon>
        <taxon>asterids</taxon>
        <taxon>lamiids</taxon>
        <taxon>Lamiales</taxon>
        <taxon>Gesneriaceae</taxon>
        <taxon>Didymocarpoideae</taxon>
        <taxon>Trichosporeae</taxon>
        <taxon>Loxocarpinae</taxon>
        <taxon>Dorcoceras</taxon>
    </lineage>
</organism>
<feature type="region of interest" description="Disordered" evidence="1">
    <location>
        <begin position="2170"/>
        <end position="2193"/>
    </location>
</feature>
<feature type="compositionally biased region" description="Basic and acidic residues" evidence="1">
    <location>
        <begin position="1102"/>
        <end position="1115"/>
    </location>
</feature>
<feature type="region of interest" description="Disordered" evidence="1">
    <location>
        <begin position="2074"/>
        <end position="2120"/>
    </location>
</feature>
<feature type="compositionally biased region" description="Polar residues" evidence="1">
    <location>
        <begin position="4236"/>
        <end position="4249"/>
    </location>
</feature>
<dbReference type="Proteomes" id="UP000250235">
    <property type="component" value="Unassembled WGS sequence"/>
</dbReference>
<evidence type="ECO:0000313" key="2">
    <source>
        <dbReference type="EMBL" id="KZV32936.1"/>
    </source>
</evidence>
<feature type="compositionally biased region" description="Basic and acidic residues" evidence="1">
    <location>
        <begin position="3822"/>
        <end position="3873"/>
    </location>
</feature>
<feature type="region of interest" description="Disordered" evidence="1">
    <location>
        <begin position="3301"/>
        <end position="3333"/>
    </location>
</feature>
<dbReference type="OrthoDB" id="914061at2759"/>
<feature type="region of interest" description="Disordered" evidence="1">
    <location>
        <begin position="1557"/>
        <end position="1594"/>
    </location>
</feature>
<keyword evidence="3" id="KW-1185">Reference proteome</keyword>
<feature type="region of interest" description="Disordered" evidence="1">
    <location>
        <begin position="4377"/>
        <end position="4413"/>
    </location>
</feature>
<feature type="region of interest" description="Disordered" evidence="1">
    <location>
        <begin position="1724"/>
        <end position="1768"/>
    </location>
</feature>